<reference evidence="5" key="1">
    <citation type="journal article" date="2021" name="Nat. Commun.">
        <title>Genetic determinants of endophytism in the Arabidopsis root mycobiome.</title>
        <authorList>
            <person name="Mesny F."/>
            <person name="Miyauchi S."/>
            <person name="Thiergart T."/>
            <person name="Pickel B."/>
            <person name="Atanasova L."/>
            <person name="Karlsson M."/>
            <person name="Huettel B."/>
            <person name="Barry K.W."/>
            <person name="Haridas S."/>
            <person name="Chen C."/>
            <person name="Bauer D."/>
            <person name="Andreopoulos W."/>
            <person name="Pangilinan J."/>
            <person name="LaButti K."/>
            <person name="Riley R."/>
            <person name="Lipzen A."/>
            <person name="Clum A."/>
            <person name="Drula E."/>
            <person name="Henrissat B."/>
            <person name="Kohler A."/>
            <person name="Grigoriev I.V."/>
            <person name="Martin F.M."/>
            <person name="Hacquard S."/>
        </authorList>
    </citation>
    <scope>NUCLEOTIDE SEQUENCE</scope>
    <source>
        <strain evidence="5">MPI-SDFR-AT-0117</strain>
    </source>
</reference>
<evidence type="ECO:0000259" key="4">
    <source>
        <dbReference type="PROSITE" id="PS50002"/>
    </source>
</evidence>
<feature type="compositionally biased region" description="Polar residues" evidence="3">
    <location>
        <begin position="241"/>
        <end position="250"/>
    </location>
</feature>
<dbReference type="Proteomes" id="UP000770015">
    <property type="component" value="Unassembled WGS sequence"/>
</dbReference>
<dbReference type="SMART" id="SM00326">
    <property type="entry name" value="SH3"/>
    <property type="match status" value="1"/>
</dbReference>
<feature type="region of interest" description="Disordered" evidence="3">
    <location>
        <begin position="438"/>
        <end position="543"/>
    </location>
</feature>
<evidence type="ECO:0000256" key="3">
    <source>
        <dbReference type="SAM" id="MobiDB-lite"/>
    </source>
</evidence>
<comment type="caution">
    <text evidence="5">The sequence shown here is derived from an EMBL/GenBank/DDBJ whole genome shotgun (WGS) entry which is preliminary data.</text>
</comment>
<dbReference type="AlphaFoldDB" id="A0A9P8VJ06"/>
<feature type="compositionally biased region" description="Basic and acidic residues" evidence="3">
    <location>
        <begin position="533"/>
        <end position="543"/>
    </location>
</feature>
<dbReference type="EMBL" id="JAGSXJ010000003">
    <property type="protein sequence ID" value="KAH6693588.1"/>
    <property type="molecule type" value="Genomic_DNA"/>
</dbReference>
<feature type="compositionally biased region" description="Polar residues" evidence="3">
    <location>
        <begin position="471"/>
        <end position="531"/>
    </location>
</feature>
<feature type="domain" description="SH3" evidence="4">
    <location>
        <begin position="873"/>
        <end position="938"/>
    </location>
</feature>
<evidence type="ECO:0000313" key="6">
    <source>
        <dbReference type="Proteomes" id="UP000770015"/>
    </source>
</evidence>
<feature type="compositionally biased region" description="Pro residues" evidence="3">
    <location>
        <begin position="208"/>
        <end position="228"/>
    </location>
</feature>
<gene>
    <name evidence="5" type="ORF">F5X68DRAFT_258494</name>
</gene>
<name>A0A9P8VJ06_9PEZI</name>
<dbReference type="SUPFAM" id="SSF50044">
    <property type="entry name" value="SH3-domain"/>
    <property type="match status" value="1"/>
</dbReference>
<feature type="compositionally biased region" description="Pro residues" evidence="3">
    <location>
        <begin position="302"/>
        <end position="311"/>
    </location>
</feature>
<dbReference type="InterPro" id="IPR001452">
    <property type="entry name" value="SH3_domain"/>
</dbReference>
<evidence type="ECO:0000256" key="1">
    <source>
        <dbReference type="ARBA" id="ARBA00022443"/>
    </source>
</evidence>
<evidence type="ECO:0000256" key="2">
    <source>
        <dbReference type="PROSITE-ProRule" id="PRU00192"/>
    </source>
</evidence>
<keyword evidence="1 2" id="KW-0728">SH3 domain</keyword>
<organism evidence="5 6">
    <name type="scientific">Plectosphaerella plurivora</name>
    <dbReference type="NCBI Taxonomy" id="936078"/>
    <lineage>
        <taxon>Eukaryota</taxon>
        <taxon>Fungi</taxon>
        <taxon>Dikarya</taxon>
        <taxon>Ascomycota</taxon>
        <taxon>Pezizomycotina</taxon>
        <taxon>Sordariomycetes</taxon>
        <taxon>Hypocreomycetidae</taxon>
        <taxon>Glomerellales</taxon>
        <taxon>Plectosphaerellaceae</taxon>
        <taxon>Plectosphaerella</taxon>
    </lineage>
</organism>
<feature type="region of interest" description="Disordered" evidence="3">
    <location>
        <begin position="182"/>
        <end position="426"/>
    </location>
</feature>
<feature type="compositionally biased region" description="Basic and acidic residues" evidence="3">
    <location>
        <begin position="415"/>
        <end position="426"/>
    </location>
</feature>
<feature type="region of interest" description="Disordered" evidence="3">
    <location>
        <begin position="938"/>
        <end position="959"/>
    </location>
</feature>
<feature type="compositionally biased region" description="Pro residues" evidence="3">
    <location>
        <begin position="256"/>
        <end position="266"/>
    </location>
</feature>
<dbReference type="InterPro" id="IPR036028">
    <property type="entry name" value="SH3-like_dom_sf"/>
</dbReference>
<keyword evidence="6" id="KW-1185">Reference proteome</keyword>
<feature type="compositionally biased region" description="Low complexity" evidence="3">
    <location>
        <begin position="283"/>
        <end position="293"/>
    </location>
</feature>
<feature type="compositionally biased region" description="Low complexity" evidence="3">
    <location>
        <begin position="339"/>
        <end position="371"/>
    </location>
</feature>
<dbReference type="OrthoDB" id="4840093at2759"/>
<dbReference type="Gene3D" id="2.30.30.40">
    <property type="entry name" value="SH3 Domains"/>
    <property type="match status" value="1"/>
</dbReference>
<evidence type="ECO:0000313" key="5">
    <source>
        <dbReference type="EMBL" id="KAH6693588.1"/>
    </source>
</evidence>
<sequence length="959" mass="105753">MAVDAEELVTRIFREVVERGNEAVAQAEDVADEDEEVGWRLLKAGQALVKEGERAIKRLKPLLQNRPADFSDAVKRMMIQNADIMDRQRSLDSLLYDFDDYMEVETFEGERFAELQSETKAFALVVMESIRKVMAEAVLKAQPLPEQVIQPEVVQPIVAAPTPEPVKVEPIVIAEAITRGDSPVNVSPIKMEPPSTKPEPALVAASTLPPPAPRPSAFPPLPPLPPMASRPESRSSKHSSTQSAMRPSTQGRERPAMPPWPKPPPGNMKLARSRSGSAGGHSGPTSPTSVPPGMQDFRPTALRPPPSPKPFQPIGLPLQHPPSSPPGLPLQHPSPPPAQQQQHYRDQPTSPYSQQSQYQHLRQQQHHQYSLPLQRPQDSDTEAGRFDFGLPTRTAAPRLAQRPSYQDLSSVSQPEPERPARNHEMERMSRLADTLRMPTDARYNPPPVHTSFLDQEPYPEPPSAYNDRRLTGTTASDRQSSNFDATSPLHSNSNRTSAFSNATSYTSPTRHSNNTYGGIPRSSSLHASSTPGELREKSISSLSERENNKLMLVEEWASTHTATTHDTTPPAGYPVWRTVDMKLGVDSSFIVMKGFCKGATLFKDNGPGEGVKKLGGAGNAQAVKDFSAGMGFAGAYAASNATFQETMAQCTRCEYTHKYSQLMQDLDKDSIATLQAHGLRYRRRFLYKAHMHTGIMTKAYYACPFCVHTGSTPREGDATVFTSALYFLRHVARHPQPLPEVPGLTVLYGTVSADDPAASDFDVHLLTGPMTPGYPLEGDASARAAMMPVMLAVKDHVQLPGERPLERPDRTAATPLLQFFSGARIVGVEFPEQWGGKWCTGWHDGDFGAFPIKNVQLETPRRSRMGAHQEAPVSRRTCVTKWKFDSRSGAGTGWLPFEKGETLTNLEWDDPEAWFWVATNKKGKWGIFPSSHVKMDSVKDGSLNDSSSSITKKKSILPW</sequence>
<feature type="compositionally biased region" description="Polar residues" evidence="3">
    <location>
        <begin position="403"/>
        <end position="413"/>
    </location>
</feature>
<protein>
    <recommendedName>
        <fullName evidence="4">SH3 domain-containing protein</fullName>
    </recommendedName>
</protein>
<dbReference type="PROSITE" id="PS50002">
    <property type="entry name" value="SH3"/>
    <property type="match status" value="1"/>
</dbReference>
<proteinExistence type="predicted"/>
<dbReference type="CDD" id="cd00174">
    <property type="entry name" value="SH3"/>
    <property type="match status" value="1"/>
</dbReference>
<feature type="compositionally biased region" description="Pro residues" evidence="3">
    <location>
        <begin position="319"/>
        <end position="338"/>
    </location>
</feature>
<accession>A0A9P8VJ06</accession>